<evidence type="ECO:0000313" key="13">
    <source>
        <dbReference type="Proteomes" id="UP000694867"/>
    </source>
</evidence>
<dbReference type="InterPro" id="IPR032354">
    <property type="entry name" value="FOXP-CC"/>
</dbReference>
<dbReference type="GO" id="GO:0008270">
    <property type="term" value="F:zinc ion binding"/>
    <property type="evidence" value="ECO:0007669"/>
    <property type="project" value="UniProtKB-KW"/>
</dbReference>
<keyword evidence="9 10" id="KW-0539">Nucleus</keyword>
<dbReference type="Pfam" id="PF00250">
    <property type="entry name" value="Forkhead"/>
    <property type="match status" value="1"/>
</dbReference>
<feature type="compositionally biased region" description="Basic and acidic residues" evidence="11">
    <location>
        <begin position="960"/>
        <end position="970"/>
    </location>
</feature>
<dbReference type="KEGG" id="goe:100899476"/>
<feature type="compositionally biased region" description="Basic and acidic residues" evidence="11">
    <location>
        <begin position="261"/>
        <end position="279"/>
    </location>
</feature>
<gene>
    <name evidence="14" type="primary">LOC100899476</name>
</gene>
<dbReference type="InterPro" id="IPR036388">
    <property type="entry name" value="WH-like_DNA-bd_sf"/>
</dbReference>
<feature type="compositionally biased region" description="Pro residues" evidence="11">
    <location>
        <begin position="663"/>
        <end position="673"/>
    </location>
</feature>
<dbReference type="GO" id="GO:0000978">
    <property type="term" value="F:RNA polymerase II cis-regulatory region sequence-specific DNA binding"/>
    <property type="evidence" value="ECO:0007669"/>
    <property type="project" value="TreeGrafter"/>
</dbReference>
<feature type="domain" description="Fork-head" evidence="12">
    <location>
        <begin position="731"/>
        <end position="819"/>
    </location>
</feature>
<evidence type="ECO:0000256" key="9">
    <source>
        <dbReference type="ARBA" id="ARBA00023242"/>
    </source>
</evidence>
<dbReference type="GeneID" id="100899476"/>
<evidence type="ECO:0000256" key="11">
    <source>
        <dbReference type="SAM" id="MobiDB-lite"/>
    </source>
</evidence>
<keyword evidence="3" id="KW-0479">Metal-binding</keyword>
<feature type="compositionally biased region" description="Low complexity" evidence="11">
    <location>
        <begin position="974"/>
        <end position="988"/>
    </location>
</feature>
<keyword evidence="7 10" id="KW-0238">DNA-binding</keyword>
<feature type="compositionally biased region" description="Polar residues" evidence="11">
    <location>
        <begin position="408"/>
        <end position="417"/>
    </location>
</feature>
<feature type="DNA-binding region" description="Fork-head" evidence="10">
    <location>
        <begin position="731"/>
        <end position="819"/>
    </location>
</feature>
<dbReference type="InterPro" id="IPR001766">
    <property type="entry name" value="Fork_head_dom"/>
</dbReference>
<dbReference type="AlphaFoldDB" id="A0AAJ7SGC6"/>
<evidence type="ECO:0000256" key="6">
    <source>
        <dbReference type="ARBA" id="ARBA00023015"/>
    </source>
</evidence>
<proteinExistence type="predicted"/>
<feature type="compositionally biased region" description="Low complexity" evidence="11">
    <location>
        <begin position="318"/>
        <end position="329"/>
    </location>
</feature>
<dbReference type="Pfam" id="PF16159">
    <property type="entry name" value="FOXP-CC"/>
    <property type="match status" value="1"/>
</dbReference>
<evidence type="ECO:0000256" key="2">
    <source>
        <dbReference type="ARBA" id="ARBA00022491"/>
    </source>
</evidence>
<dbReference type="PROSITE" id="PS50039">
    <property type="entry name" value="FORK_HEAD_3"/>
    <property type="match status" value="1"/>
</dbReference>
<keyword evidence="6" id="KW-0805">Transcription regulation</keyword>
<evidence type="ECO:0000256" key="5">
    <source>
        <dbReference type="ARBA" id="ARBA00022833"/>
    </source>
</evidence>
<feature type="compositionally biased region" description="Low complexity" evidence="11">
    <location>
        <begin position="40"/>
        <end position="55"/>
    </location>
</feature>
<feature type="region of interest" description="Disordered" evidence="11">
    <location>
        <begin position="254"/>
        <end position="462"/>
    </location>
</feature>
<keyword evidence="13" id="KW-1185">Reference proteome</keyword>
<keyword evidence="2" id="KW-0678">Repressor</keyword>
<evidence type="ECO:0000256" key="10">
    <source>
        <dbReference type="PROSITE-ProRule" id="PRU00089"/>
    </source>
</evidence>
<feature type="region of interest" description="Disordered" evidence="11">
    <location>
        <begin position="629"/>
        <end position="681"/>
    </location>
</feature>
<feature type="compositionally biased region" description="Low complexity" evidence="11">
    <location>
        <begin position="394"/>
        <end position="407"/>
    </location>
</feature>
<feature type="compositionally biased region" description="Polar residues" evidence="11">
    <location>
        <begin position="330"/>
        <end position="354"/>
    </location>
</feature>
<dbReference type="Gene3D" id="1.10.10.10">
    <property type="entry name" value="Winged helix-like DNA-binding domain superfamily/Winged helix DNA-binding domain"/>
    <property type="match status" value="1"/>
</dbReference>
<feature type="region of interest" description="Disordered" evidence="11">
    <location>
        <begin position="936"/>
        <end position="1048"/>
    </location>
</feature>
<dbReference type="GO" id="GO:0005634">
    <property type="term" value="C:nucleus"/>
    <property type="evidence" value="ECO:0007669"/>
    <property type="project" value="UniProtKB-SubCell"/>
</dbReference>
<dbReference type="FunFam" id="1.10.10.10:FF:000010">
    <property type="entry name" value="Forkhead box P2 isoform B"/>
    <property type="match status" value="1"/>
</dbReference>
<dbReference type="Proteomes" id="UP000694867">
    <property type="component" value="Unplaced"/>
</dbReference>
<feature type="region of interest" description="Disordered" evidence="11">
    <location>
        <begin position="818"/>
        <end position="861"/>
    </location>
</feature>
<dbReference type="GO" id="GO:0000981">
    <property type="term" value="F:DNA-binding transcription factor activity, RNA polymerase II-specific"/>
    <property type="evidence" value="ECO:0007669"/>
    <property type="project" value="TreeGrafter"/>
</dbReference>
<evidence type="ECO:0000256" key="4">
    <source>
        <dbReference type="ARBA" id="ARBA00022771"/>
    </source>
</evidence>
<feature type="compositionally biased region" description="Low complexity" evidence="11">
    <location>
        <begin position="360"/>
        <end position="373"/>
    </location>
</feature>
<comment type="subcellular location">
    <subcellularLocation>
        <location evidence="1 10">Nucleus</location>
    </subcellularLocation>
</comment>
<organism evidence="13 14">
    <name type="scientific">Galendromus occidentalis</name>
    <name type="common">western predatory mite</name>
    <dbReference type="NCBI Taxonomy" id="34638"/>
    <lineage>
        <taxon>Eukaryota</taxon>
        <taxon>Metazoa</taxon>
        <taxon>Ecdysozoa</taxon>
        <taxon>Arthropoda</taxon>
        <taxon>Chelicerata</taxon>
        <taxon>Arachnida</taxon>
        <taxon>Acari</taxon>
        <taxon>Parasitiformes</taxon>
        <taxon>Mesostigmata</taxon>
        <taxon>Gamasina</taxon>
        <taxon>Phytoseioidea</taxon>
        <taxon>Phytoseiidae</taxon>
        <taxon>Typhlodrominae</taxon>
        <taxon>Galendromus</taxon>
    </lineage>
</organism>
<feature type="compositionally biased region" description="Gly residues" evidence="11">
    <location>
        <begin position="380"/>
        <end position="393"/>
    </location>
</feature>
<dbReference type="Gene3D" id="1.20.5.340">
    <property type="match status" value="1"/>
</dbReference>
<feature type="compositionally biased region" description="Polar residues" evidence="11">
    <location>
        <begin position="948"/>
        <end position="959"/>
    </location>
</feature>
<feature type="compositionally biased region" description="Polar residues" evidence="11">
    <location>
        <begin position="280"/>
        <end position="302"/>
    </location>
</feature>
<accession>A0AAJ7SGC6</accession>
<feature type="compositionally biased region" description="Basic and acidic residues" evidence="11">
    <location>
        <begin position="303"/>
        <end position="313"/>
    </location>
</feature>
<keyword evidence="4" id="KW-0863">Zinc-finger</keyword>
<dbReference type="InterPro" id="IPR050998">
    <property type="entry name" value="FOXP"/>
</dbReference>
<feature type="compositionally biased region" description="Low complexity" evidence="11">
    <location>
        <begin position="1038"/>
        <end position="1048"/>
    </location>
</feature>
<sequence>MVLLWPDADQTKLLLGNEDERMMEHEGTLETEPGHAINLSTSTSSSVAPSSPPCSQTNLMGGDSSPHTTDLSGRQSPLAIKAWSPTSAADTAEKSAVLSSLIQSAGGQLDGINGLSMKRPISPQSLLMNTLAQQQQVRQLVENLNLNPQQINHLFQQQSLQLLQQQQQVSHTQQQFQEQLQLNVMQQTQVFQQLQQLQQQCNKSHGRDGSERERILQVQQQHLAEQQQQLIQQLQMSHRGYLFNVPGLMNFNHQSEQQQQQDREQRDMLGSERERDTNRRSPSNVNTTAAVNGSGHSTNVQQSDHRTSRETHRGSQLAAANANGVSSAVQLQNSSSGGAATPQAQSQQQHSLNSGAVLPNSNNNISNNNSNNNQSVTLDGVGGNGGNNNGVGGSTNTAGSASTSTSSPYHSQTQTQSGKEEKSSSASNPVSTVSSLSSLSMSLNNSHSNNNNNGLSNNSRSGTPAVLSHHSLYGHGVCKWPGCEAECADLGAFSKHLNLEHQLDDRSTAQARVQMQVVSQLELQLEKEKNRLEAMMAHLHLGGAQSNSSAAAAATAASLLSSPSLLALTSSQSSSSHAATSINKNNGSSVMAGGSSANVNSANNCLASAAAAAAAAKALQSTQDLLRCGNESKPAISSPQTPNPVSPSPPPSLNPNLLRFPQIPNPHSLPPPSVKNSRRLSDKGSLSMVAYNDPQNFPDSPMRRRVAERANLDITEEIQRNREFYKSSDVRPPFTYASLIRQAIMESPDKQLTLNEIYNWFQNTFCYFRRNAATWKNANAIRTNLSLHKCFVRFEDDFGSFWMVDDNEFVKRRHLNRGRPKRFGPQQSDSIVQSEGALEGGDEHQMSPGSTPLRGGLSSRQVRSPTLTNSLYGDHLSSLHAALAESNLSFLSAAMQAGAPPSMASSPLLMTPTSTALSMSDAERIMMSVMELGRHDPALVKNGPSPVSLVQQANGTSNNHSEKQNIKQEPMECSVGGPDSPPASGSDPRSPRSPRSPLPMMTEPSSDNEMREDDDAPPLQLKREFHESPTASAEAEDLSLSSEPANIS</sequence>
<feature type="compositionally biased region" description="Low complexity" evidence="11">
    <location>
        <begin position="424"/>
        <end position="461"/>
    </location>
</feature>
<evidence type="ECO:0000256" key="7">
    <source>
        <dbReference type="ARBA" id="ARBA00023125"/>
    </source>
</evidence>
<dbReference type="PANTHER" id="PTHR45796">
    <property type="entry name" value="FORKHEAD BOX P, ISOFORM C"/>
    <property type="match status" value="1"/>
</dbReference>
<protein>
    <submittedName>
        <fullName evidence="14">Forkhead box protein P2-like</fullName>
    </submittedName>
</protein>
<keyword evidence="5" id="KW-0862">Zinc</keyword>
<evidence type="ECO:0000256" key="8">
    <source>
        <dbReference type="ARBA" id="ARBA00023163"/>
    </source>
</evidence>
<dbReference type="SMART" id="SM00339">
    <property type="entry name" value="FH"/>
    <property type="match status" value="1"/>
</dbReference>
<evidence type="ECO:0000256" key="1">
    <source>
        <dbReference type="ARBA" id="ARBA00004123"/>
    </source>
</evidence>
<dbReference type="PANTHER" id="PTHR45796:SF4">
    <property type="entry name" value="FORKHEAD BOX P, ISOFORM C"/>
    <property type="match status" value="1"/>
</dbReference>
<keyword evidence="8" id="KW-0804">Transcription</keyword>
<name>A0AAJ7SGC6_9ACAR</name>
<evidence type="ECO:0000259" key="12">
    <source>
        <dbReference type="PROSITE" id="PS50039"/>
    </source>
</evidence>
<dbReference type="FunFam" id="1.20.5.340:FF:000005">
    <property type="entry name" value="Forkhead box P1, isoform CRA_f"/>
    <property type="match status" value="1"/>
</dbReference>
<dbReference type="RefSeq" id="XP_028968134.1">
    <property type="nucleotide sequence ID" value="XM_029112301.1"/>
</dbReference>
<evidence type="ECO:0000256" key="3">
    <source>
        <dbReference type="ARBA" id="ARBA00022723"/>
    </source>
</evidence>
<reference evidence="14" key="1">
    <citation type="submission" date="2025-08" db="UniProtKB">
        <authorList>
            <consortium name="RefSeq"/>
        </authorList>
    </citation>
    <scope>IDENTIFICATION</scope>
</reference>
<feature type="compositionally biased region" description="Pro residues" evidence="11">
    <location>
        <begin position="641"/>
        <end position="653"/>
    </location>
</feature>
<feature type="region of interest" description="Disordered" evidence="11">
    <location>
        <begin position="24"/>
        <end position="73"/>
    </location>
</feature>
<dbReference type="PRINTS" id="PR00053">
    <property type="entry name" value="FORKHEAD"/>
</dbReference>
<evidence type="ECO:0000313" key="14">
    <source>
        <dbReference type="RefSeq" id="XP_028968134.1"/>
    </source>
</evidence>
<dbReference type="SUPFAM" id="SSF46785">
    <property type="entry name" value="Winged helix' DNA-binding domain"/>
    <property type="match status" value="1"/>
</dbReference>
<dbReference type="InterPro" id="IPR036390">
    <property type="entry name" value="WH_DNA-bd_sf"/>
</dbReference>